<sequence>MPDERKLRERLAGVGLTWDTVEAVADICFRDESQAVTSRRLERARALWKAAGNPPR</sequence>
<accession>A0A918V010</accession>
<dbReference type="EMBL" id="BMWG01000020">
    <property type="protein sequence ID" value="GGZ51094.1"/>
    <property type="molecule type" value="Genomic_DNA"/>
</dbReference>
<dbReference type="AlphaFoldDB" id="A0A918V010"/>
<evidence type="ECO:0000313" key="1">
    <source>
        <dbReference type="EMBL" id="GGZ51094.1"/>
    </source>
</evidence>
<proteinExistence type="predicted"/>
<organism evidence="1 2">
    <name type="scientific">Streptomyces inusitatus</name>
    <dbReference type="NCBI Taxonomy" id="68221"/>
    <lineage>
        <taxon>Bacteria</taxon>
        <taxon>Bacillati</taxon>
        <taxon>Actinomycetota</taxon>
        <taxon>Actinomycetes</taxon>
        <taxon>Kitasatosporales</taxon>
        <taxon>Streptomycetaceae</taxon>
        <taxon>Streptomyces</taxon>
    </lineage>
</organism>
<comment type="caution">
    <text evidence="1">The sequence shown here is derived from an EMBL/GenBank/DDBJ whole genome shotgun (WGS) entry which is preliminary data.</text>
</comment>
<name>A0A918V010_9ACTN</name>
<reference evidence="1" key="2">
    <citation type="submission" date="2020-09" db="EMBL/GenBank/DDBJ databases">
        <authorList>
            <person name="Sun Q."/>
            <person name="Ohkuma M."/>
        </authorList>
    </citation>
    <scope>NUCLEOTIDE SEQUENCE</scope>
    <source>
        <strain evidence="1">JCM 4988</strain>
    </source>
</reference>
<keyword evidence="2" id="KW-1185">Reference proteome</keyword>
<reference evidence="1" key="1">
    <citation type="journal article" date="2014" name="Int. J. Syst. Evol. Microbiol.">
        <title>Complete genome sequence of Corynebacterium casei LMG S-19264T (=DSM 44701T), isolated from a smear-ripened cheese.</title>
        <authorList>
            <consortium name="US DOE Joint Genome Institute (JGI-PGF)"/>
            <person name="Walter F."/>
            <person name="Albersmeier A."/>
            <person name="Kalinowski J."/>
            <person name="Ruckert C."/>
        </authorList>
    </citation>
    <scope>NUCLEOTIDE SEQUENCE</scope>
    <source>
        <strain evidence="1">JCM 4988</strain>
    </source>
</reference>
<evidence type="ECO:0000313" key="2">
    <source>
        <dbReference type="Proteomes" id="UP000630936"/>
    </source>
</evidence>
<dbReference type="Proteomes" id="UP000630936">
    <property type="component" value="Unassembled WGS sequence"/>
</dbReference>
<protein>
    <submittedName>
        <fullName evidence="1">Uncharacterized protein</fullName>
    </submittedName>
</protein>
<gene>
    <name evidence="1" type="ORF">GCM10010387_51840</name>
</gene>